<accession>A0A269ZC51</accession>
<evidence type="ECO:0000313" key="10">
    <source>
        <dbReference type="EMBL" id="PAK95364.1"/>
    </source>
</evidence>
<dbReference type="Pfam" id="PF00486">
    <property type="entry name" value="Trans_reg_C"/>
    <property type="match status" value="1"/>
</dbReference>
<evidence type="ECO:0000313" key="11">
    <source>
        <dbReference type="Proteomes" id="UP000216867"/>
    </source>
</evidence>
<name>A0A269ZC51_9MICO</name>
<dbReference type="SMART" id="SM00862">
    <property type="entry name" value="Trans_reg_C"/>
    <property type="match status" value="1"/>
</dbReference>
<dbReference type="AlphaFoldDB" id="A0A269ZC51"/>
<dbReference type="Pfam" id="PF21695">
    <property type="entry name" value="GlnR_1st"/>
    <property type="match status" value="1"/>
</dbReference>
<feature type="compositionally biased region" description="Acidic residues" evidence="8">
    <location>
        <begin position="248"/>
        <end position="257"/>
    </location>
</feature>
<dbReference type="CDD" id="cd00383">
    <property type="entry name" value="trans_reg_C"/>
    <property type="match status" value="1"/>
</dbReference>
<dbReference type="Proteomes" id="UP000216867">
    <property type="component" value="Unassembled WGS sequence"/>
</dbReference>
<dbReference type="Gene3D" id="3.40.50.2300">
    <property type="match status" value="1"/>
</dbReference>
<evidence type="ECO:0000256" key="8">
    <source>
        <dbReference type="SAM" id="MobiDB-lite"/>
    </source>
</evidence>
<keyword evidence="2" id="KW-0902">Two-component regulatory system</keyword>
<dbReference type="InterPro" id="IPR001867">
    <property type="entry name" value="OmpR/PhoB-type_DNA-bd"/>
</dbReference>
<dbReference type="GO" id="GO:0006355">
    <property type="term" value="P:regulation of DNA-templated transcription"/>
    <property type="evidence" value="ECO:0007669"/>
    <property type="project" value="InterPro"/>
</dbReference>
<evidence type="ECO:0000259" key="9">
    <source>
        <dbReference type="PROSITE" id="PS51755"/>
    </source>
</evidence>
<dbReference type="PANTHER" id="PTHR48111">
    <property type="entry name" value="REGULATOR OF RPOS"/>
    <property type="match status" value="1"/>
</dbReference>
<dbReference type="InterPro" id="IPR039420">
    <property type="entry name" value="WalR-like"/>
</dbReference>
<feature type="domain" description="OmpR/PhoB-type" evidence="9">
    <location>
        <begin position="148"/>
        <end position="245"/>
    </location>
</feature>
<organism evidence="10 11">
    <name type="scientific">Brevibacterium casei</name>
    <dbReference type="NCBI Taxonomy" id="33889"/>
    <lineage>
        <taxon>Bacteria</taxon>
        <taxon>Bacillati</taxon>
        <taxon>Actinomycetota</taxon>
        <taxon>Actinomycetes</taxon>
        <taxon>Micrococcales</taxon>
        <taxon>Brevibacteriaceae</taxon>
        <taxon>Brevibacterium</taxon>
    </lineage>
</organism>
<evidence type="ECO:0000256" key="6">
    <source>
        <dbReference type="ARBA" id="ARBA00023163"/>
    </source>
</evidence>
<gene>
    <name evidence="10" type="ORF">B8X04_10150</name>
</gene>
<evidence type="ECO:0000256" key="3">
    <source>
        <dbReference type="ARBA" id="ARBA00023015"/>
    </source>
</evidence>
<dbReference type="Gene3D" id="1.10.10.10">
    <property type="entry name" value="Winged helix-like DNA-binding domain superfamily/Winged helix DNA-binding domain"/>
    <property type="match status" value="1"/>
</dbReference>
<dbReference type="EMBL" id="NCWY01000008">
    <property type="protein sequence ID" value="PAK95364.1"/>
    <property type="molecule type" value="Genomic_DNA"/>
</dbReference>
<keyword evidence="6" id="KW-0804">Transcription</keyword>
<dbReference type="GO" id="GO:0032993">
    <property type="term" value="C:protein-DNA complex"/>
    <property type="evidence" value="ECO:0007669"/>
    <property type="project" value="TreeGrafter"/>
</dbReference>
<dbReference type="InterPro" id="IPR036388">
    <property type="entry name" value="WH-like_DNA-bd_sf"/>
</dbReference>
<reference evidence="10 11" key="1">
    <citation type="submission" date="2017-04" db="EMBL/GenBank/DDBJ databases">
        <title>Kefir bacterial isolates.</title>
        <authorList>
            <person name="Kim Y."/>
            <person name="Blasche S."/>
            <person name="Patil K.R."/>
        </authorList>
    </citation>
    <scope>NUCLEOTIDE SEQUENCE [LARGE SCALE GENOMIC DNA]</scope>
    <source>
        <strain evidence="10 11">OG2</strain>
    </source>
</reference>
<feature type="compositionally biased region" description="Basic and acidic residues" evidence="8">
    <location>
        <begin position="297"/>
        <end position="306"/>
    </location>
</feature>
<evidence type="ECO:0000256" key="2">
    <source>
        <dbReference type="ARBA" id="ARBA00023012"/>
    </source>
</evidence>
<evidence type="ECO:0000256" key="1">
    <source>
        <dbReference type="ARBA" id="ARBA00022553"/>
    </source>
</evidence>
<dbReference type="InterPro" id="IPR016032">
    <property type="entry name" value="Sig_transdc_resp-reg_C-effctor"/>
</dbReference>
<feature type="region of interest" description="Disordered" evidence="8">
    <location>
        <begin position="242"/>
        <end position="306"/>
    </location>
</feature>
<dbReference type="PANTHER" id="PTHR48111:SF16">
    <property type="entry name" value="TRANSCRIPTIONAL REGULATORY PROTEIN GLNR"/>
    <property type="match status" value="1"/>
</dbReference>
<dbReference type="SUPFAM" id="SSF46894">
    <property type="entry name" value="C-terminal effector domain of the bipartite response regulators"/>
    <property type="match status" value="1"/>
</dbReference>
<keyword evidence="3" id="KW-0805">Transcription regulation</keyword>
<dbReference type="InterPro" id="IPR049170">
    <property type="entry name" value="GlnR_N"/>
</dbReference>
<evidence type="ECO:0000256" key="4">
    <source>
        <dbReference type="ARBA" id="ARBA00023125"/>
    </source>
</evidence>
<keyword evidence="1" id="KW-0597">Phosphoprotein</keyword>
<evidence type="ECO:0000256" key="5">
    <source>
        <dbReference type="ARBA" id="ARBA00023159"/>
    </source>
</evidence>
<dbReference type="GO" id="GO:0000976">
    <property type="term" value="F:transcription cis-regulatory region binding"/>
    <property type="evidence" value="ECO:0007669"/>
    <property type="project" value="TreeGrafter"/>
</dbReference>
<evidence type="ECO:0000256" key="7">
    <source>
        <dbReference type="PROSITE-ProRule" id="PRU01091"/>
    </source>
</evidence>
<feature type="region of interest" description="Disordered" evidence="8">
    <location>
        <begin position="119"/>
        <end position="144"/>
    </location>
</feature>
<protein>
    <submittedName>
        <fullName evidence="10">Transcriptional regulator</fullName>
    </submittedName>
</protein>
<comment type="caution">
    <text evidence="10">The sequence shown here is derived from an EMBL/GenBank/DDBJ whole genome shotgun (WGS) entry which is preliminary data.</text>
</comment>
<dbReference type="PROSITE" id="PS51755">
    <property type="entry name" value="OMPR_PHOB"/>
    <property type="match status" value="1"/>
</dbReference>
<proteinExistence type="predicted"/>
<dbReference type="GO" id="GO:0005829">
    <property type="term" value="C:cytosol"/>
    <property type="evidence" value="ECO:0007669"/>
    <property type="project" value="TreeGrafter"/>
</dbReference>
<sequence length="306" mass="31946">MRILHICPAAARTAPLAPQSLEYLGHQVERITAEEIPGADGSADVAVVDACLDLSLAPRIGTVIAAADLSLPIIVVLSEGGLATASAKWDVTDIILSSAGPAEVEARLRVARDRFRAAGDPAGAARSRGAAPATPGLLPSGRNEHGEPMVVVTGALRIDETSFTADLGGRPLDLTYREFSLLKFFAMHPERVFTRDEILLGVWGDDYYGGTRTVDVHVRRLRAKLGKDLENAIHTVRNVGYRFSPDTAGEDDDEESDPGSSAANSSDAGLPTAGSSDAGSPTAGSSDAAPTTGTPSRHPDSEEISA</sequence>
<feature type="compositionally biased region" description="Polar residues" evidence="8">
    <location>
        <begin position="273"/>
        <end position="295"/>
    </location>
</feature>
<keyword evidence="5" id="KW-0010">Activator</keyword>
<dbReference type="GO" id="GO:0000156">
    <property type="term" value="F:phosphorelay response regulator activity"/>
    <property type="evidence" value="ECO:0007669"/>
    <property type="project" value="TreeGrafter"/>
</dbReference>
<feature type="compositionally biased region" description="Low complexity" evidence="8">
    <location>
        <begin position="119"/>
        <end position="133"/>
    </location>
</feature>
<keyword evidence="4 7" id="KW-0238">DNA-binding</keyword>
<dbReference type="FunFam" id="1.10.10.10:FF:000216">
    <property type="entry name" value="DNA-binding response regulator"/>
    <property type="match status" value="1"/>
</dbReference>
<feature type="DNA-binding region" description="OmpR/PhoB-type" evidence="7">
    <location>
        <begin position="148"/>
        <end position="245"/>
    </location>
</feature>